<evidence type="ECO:0000313" key="1">
    <source>
        <dbReference type="EMBL" id="KAK2737526.1"/>
    </source>
</evidence>
<organism evidence="1 2">
    <name type="scientific">Colletotrichum kahawae</name>
    <name type="common">Coffee berry disease fungus</name>
    <dbReference type="NCBI Taxonomy" id="34407"/>
    <lineage>
        <taxon>Eukaryota</taxon>
        <taxon>Fungi</taxon>
        <taxon>Dikarya</taxon>
        <taxon>Ascomycota</taxon>
        <taxon>Pezizomycotina</taxon>
        <taxon>Sordariomycetes</taxon>
        <taxon>Hypocreomycetidae</taxon>
        <taxon>Glomerellales</taxon>
        <taxon>Glomerellaceae</taxon>
        <taxon>Colletotrichum</taxon>
        <taxon>Colletotrichum gloeosporioides species complex</taxon>
    </lineage>
</organism>
<sequence length="451" mass="50959">MIFRKGLETRKDLRREEVKVQEGNLSQARLPGDGILMAEFDGAMDTFPRKDAYFHAKLTEVVRTHYLEQDVYLMRFVFRFMKSFSRQYRFRGASIDITVQQAKSANDGTEVQPPENLDELDHQPKIVKIYPEGLPIEMSEREIRNGSEMTAGLGATPGPAQVNFSVTRTQEQSAKFKGSRFINGLIKGTKNVASWRIFEDQGSQSGLPSIINGVILVQCPRGEFQVQVAMSARMPKWPKTFGLHRLYFNSNYYSTWPTEPTTIPELQRASNRSKFWDKMVDAVLAATDPSAGPGSDGGSFLFHKDWKNAEGFDEEDKEVLERLSKDLCRVKQITSNGAKMRFLEAAKRHLHDNDKSFLIIKELEESAGILYDGDNIPSKDCSSFDSPKRSTTDDDQERESLVGAYNFLQYISAARVELHRQRVLQNMGHAVRRAVGPSTSCASSDSEIVDD</sequence>
<protein>
    <submittedName>
        <fullName evidence="1">Uncharacterized protein</fullName>
    </submittedName>
</protein>
<name>A0AAD9Y3U1_COLKA</name>
<dbReference type="Proteomes" id="UP001281614">
    <property type="component" value="Unassembled WGS sequence"/>
</dbReference>
<keyword evidence="2" id="KW-1185">Reference proteome</keyword>
<comment type="caution">
    <text evidence="1">The sequence shown here is derived from an EMBL/GenBank/DDBJ whole genome shotgun (WGS) entry which is preliminary data.</text>
</comment>
<proteinExistence type="predicted"/>
<gene>
    <name evidence="1" type="ORF">CKAH01_07597</name>
</gene>
<accession>A0AAD9Y3U1</accession>
<reference evidence="1" key="1">
    <citation type="submission" date="2023-02" db="EMBL/GenBank/DDBJ databases">
        <title>Colletotrichum kahawae CIFC_Que2 genome sequencing and assembly.</title>
        <authorList>
            <person name="Baroncelli R."/>
        </authorList>
    </citation>
    <scope>NUCLEOTIDE SEQUENCE</scope>
    <source>
        <strain evidence="1">CIFC_Que2</strain>
    </source>
</reference>
<evidence type="ECO:0000313" key="2">
    <source>
        <dbReference type="Proteomes" id="UP001281614"/>
    </source>
</evidence>
<dbReference type="EMBL" id="VYYT01000400">
    <property type="protein sequence ID" value="KAK2737526.1"/>
    <property type="molecule type" value="Genomic_DNA"/>
</dbReference>
<dbReference type="AlphaFoldDB" id="A0AAD9Y3U1"/>